<evidence type="ECO:0000313" key="2">
    <source>
        <dbReference type="EMBL" id="OAN11363.1"/>
    </source>
</evidence>
<accession>A0A178K3T2</accession>
<dbReference type="OrthoDB" id="7248516at2"/>
<protein>
    <recommendedName>
        <fullName evidence="1">Glycosyltransferase 2-like domain-containing protein</fullName>
    </recommendedName>
</protein>
<gene>
    <name evidence="2" type="ORF">A3K86_20660</name>
</gene>
<dbReference type="CDD" id="cd00761">
    <property type="entry name" value="Glyco_tranf_GTA_type"/>
    <property type="match status" value="1"/>
</dbReference>
<name>A0A178K3T2_9GAMM</name>
<comment type="caution">
    <text evidence="2">The sequence shown here is derived from an EMBL/GenBank/DDBJ whole genome shotgun (WGS) entry which is preliminary data.</text>
</comment>
<evidence type="ECO:0000313" key="3">
    <source>
        <dbReference type="Proteomes" id="UP000078503"/>
    </source>
</evidence>
<dbReference type="Proteomes" id="UP000078503">
    <property type="component" value="Unassembled WGS sequence"/>
</dbReference>
<dbReference type="InterPro" id="IPR029044">
    <property type="entry name" value="Nucleotide-diphossugar_trans"/>
</dbReference>
<dbReference type="SUPFAM" id="SSF53448">
    <property type="entry name" value="Nucleotide-diphospho-sugar transferases"/>
    <property type="match status" value="1"/>
</dbReference>
<organism evidence="2 3">
    <name type="scientific">Photobacterium jeanii</name>
    <dbReference type="NCBI Taxonomy" id="858640"/>
    <lineage>
        <taxon>Bacteria</taxon>
        <taxon>Pseudomonadati</taxon>
        <taxon>Pseudomonadota</taxon>
        <taxon>Gammaproteobacteria</taxon>
        <taxon>Vibrionales</taxon>
        <taxon>Vibrionaceae</taxon>
        <taxon>Photobacterium</taxon>
    </lineage>
</organism>
<dbReference type="EMBL" id="LVHF01000033">
    <property type="protein sequence ID" value="OAN11363.1"/>
    <property type="molecule type" value="Genomic_DNA"/>
</dbReference>
<feature type="domain" description="Glycosyltransferase 2-like" evidence="1">
    <location>
        <begin position="16"/>
        <end position="145"/>
    </location>
</feature>
<dbReference type="Gene3D" id="3.90.550.10">
    <property type="entry name" value="Spore Coat Polysaccharide Biosynthesis Protein SpsA, Chain A"/>
    <property type="match status" value="1"/>
</dbReference>
<evidence type="ECO:0000259" key="1">
    <source>
        <dbReference type="Pfam" id="PF00535"/>
    </source>
</evidence>
<proteinExistence type="predicted"/>
<dbReference type="InterPro" id="IPR001173">
    <property type="entry name" value="Glyco_trans_2-like"/>
</dbReference>
<dbReference type="RefSeq" id="WP_068336007.1">
    <property type="nucleotide sequence ID" value="NZ_LVHF01000033.1"/>
</dbReference>
<dbReference type="Pfam" id="PF00535">
    <property type="entry name" value="Glycos_transf_2"/>
    <property type="match status" value="1"/>
</dbReference>
<reference evidence="2 3" key="1">
    <citation type="submission" date="2016-03" db="EMBL/GenBank/DDBJ databases">
        <title>Photobacterium proteolyticum sp. nov. a protease producing bacterium isolated from ocean sediments of Laizhou Bay.</title>
        <authorList>
            <person name="Li Y."/>
        </authorList>
    </citation>
    <scope>NUCLEOTIDE SEQUENCE [LARGE SCALE GENOMIC DNA]</scope>
    <source>
        <strain evidence="2 3">R-40508</strain>
    </source>
</reference>
<dbReference type="AlphaFoldDB" id="A0A178K3T2"/>
<dbReference type="STRING" id="858640.A3K86_20660"/>
<keyword evidence="3" id="KW-1185">Reference proteome</keyword>
<sequence length="304" mass="34869">MNQQATKTGVEVKVQVCVFAYNLENEIEGSILSIIESLGNYEAEVFIMANGCRDKTVEKARKVAQQHANVQVIEIPVGDKSNAWNVFTYQYYTKNAIPIYVDGDLELSDDAISNIIDYHFKYSQYNSISSFPWEHGRNALSWRKDLLEQHQFTGSLYLLAPSFIGKIIDINVRLPFGLIGDDSMLGYLAATDLKQNSDLPKERIGVCQDAIFKYESLKLLSFSDIKLYLRRRVRYSIRYMQQSSIVPQLKQHGLSYMPDNASYFEKDALPPIRWASSNFIFDLIANYTLTNKKNVINKRVEDSH</sequence>